<dbReference type="Proteomes" id="UP000590524">
    <property type="component" value="Unassembled WGS sequence"/>
</dbReference>
<proteinExistence type="predicted"/>
<comment type="caution">
    <text evidence="1">The sequence shown here is derived from an EMBL/GenBank/DDBJ whole genome shotgun (WGS) entry which is preliminary data.</text>
</comment>
<dbReference type="RefSeq" id="WP_188081519.1">
    <property type="nucleotide sequence ID" value="NZ_JACIEU010000005.1"/>
</dbReference>
<name>A0A7W6LQW8_9SPHN</name>
<organism evidence="1 2">
    <name type="scientific">Sphingobium scionense</name>
    <dbReference type="NCBI Taxonomy" id="1404341"/>
    <lineage>
        <taxon>Bacteria</taxon>
        <taxon>Pseudomonadati</taxon>
        <taxon>Pseudomonadota</taxon>
        <taxon>Alphaproteobacteria</taxon>
        <taxon>Sphingomonadales</taxon>
        <taxon>Sphingomonadaceae</taxon>
        <taxon>Sphingobium</taxon>
    </lineage>
</organism>
<evidence type="ECO:0000313" key="1">
    <source>
        <dbReference type="EMBL" id="MBB4147701.1"/>
    </source>
</evidence>
<reference evidence="1 2" key="1">
    <citation type="submission" date="2020-08" db="EMBL/GenBank/DDBJ databases">
        <title>Genomic Encyclopedia of Type Strains, Phase IV (KMG-IV): sequencing the most valuable type-strain genomes for metagenomic binning, comparative biology and taxonomic classification.</title>
        <authorList>
            <person name="Goeker M."/>
        </authorList>
    </citation>
    <scope>NUCLEOTIDE SEQUENCE [LARGE SCALE GENOMIC DNA]</scope>
    <source>
        <strain evidence="1 2">DSM 19371</strain>
    </source>
</reference>
<protein>
    <submittedName>
        <fullName evidence="1">Uncharacterized protein</fullName>
    </submittedName>
</protein>
<dbReference type="AlphaFoldDB" id="A0A7W6LQW8"/>
<sequence>MVVALATMPPGHDFVADRATRGFAWQGKFILNLRGASCLFKGPRKSARRRAMAWGVGDETNLDGDERSPRTVIYPLA</sequence>
<dbReference type="EMBL" id="JACIEU010000005">
    <property type="protein sequence ID" value="MBB4147701.1"/>
    <property type="molecule type" value="Genomic_DNA"/>
</dbReference>
<keyword evidence="2" id="KW-1185">Reference proteome</keyword>
<accession>A0A7W6LQW8</accession>
<evidence type="ECO:0000313" key="2">
    <source>
        <dbReference type="Proteomes" id="UP000590524"/>
    </source>
</evidence>
<gene>
    <name evidence="1" type="ORF">GGQ90_001476</name>
</gene>